<dbReference type="InterPro" id="IPR029063">
    <property type="entry name" value="SAM-dependent_MTases_sf"/>
</dbReference>
<dbReference type="EMBL" id="BAAAHH010000017">
    <property type="protein sequence ID" value="GAA0955831.1"/>
    <property type="molecule type" value="Genomic_DNA"/>
</dbReference>
<keyword evidence="1" id="KW-0808">Transferase</keyword>
<dbReference type="GO" id="GO:0008168">
    <property type="term" value="F:methyltransferase activity"/>
    <property type="evidence" value="ECO:0007669"/>
    <property type="project" value="UniProtKB-KW"/>
</dbReference>
<evidence type="ECO:0000313" key="1">
    <source>
        <dbReference type="EMBL" id="GAA0955831.1"/>
    </source>
</evidence>
<organism evidence="1 2">
    <name type="scientific">Actinocorallia libanotica</name>
    <dbReference type="NCBI Taxonomy" id="46162"/>
    <lineage>
        <taxon>Bacteria</taxon>
        <taxon>Bacillati</taxon>
        <taxon>Actinomycetota</taxon>
        <taxon>Actinomycetes</taxon>
        <taxon>Streptosporangiales</taxon>
        <taxon>Thermomonosporaceae</taxon>
        <taxon>Actinocorallia</taxon>
    </lineage>
</organism>
<accession>A0ABN1REP7</accession>
<sequence>MIGNDEQRAEEELLLGELRRELYGGIDPSVPSAARVWNYWLGGKDNFPADRAAGERYRQAFPAIVDLARHSRAVLLRAVRHLVAYEGVRQFLDLGVGMPSPSGDDVHAIAQRIDPSARVVHVDHDPLVLAHARGLLNGGCEGATAHCEGDLRDAECILRTAAQALDFAEPVAVLACHVVCHVTDDEQARDVVARLTAGLPEGSFLLLVDGVTSLPPDLVRAHADHILQVPFEPWVLRGPESIARLLDGLELLPPGLVAGTAWRPETAALTPAPAVEPLTALCCIPAPTPPRPTGAVR</sequence>
<comment type="caution">
    <text evidence="1">The sequence shown here is derived from an EMBL/GenBank/DDBJ whole genome shotgun (WGS) entry which is preliminary data.</text>
</comment>
<dbReference type="PIRSF" id="PIRSF017393">
    <property type="entry name" value="MTase_SAV2177"/>
    <property type="match status" value="1"/>
</dbReference>
<dbReference type="RefSeq" id="WP_344242501.1">
    <property type="nucleotide sequence ID" value="NZ_BAAAHH010000017.1"/>
</dbReference>
<reference evidence="1 2" key="1">
    <citation type="journal article" date="2019" name="Int. J. Syst. Evol. Microbiol.">
        <title>The Global Catalogue of Microorganisms (GCM) 10K type strain sequencing project: providing services to taxonomists for standard genome sequencing and annotation.</title>
        <authorList>
            <consortium name="The Broad Institute Genomics Platform"/>
            <consortium name="The Broad Institute Genome Sequencing Center for Infectious Disease"/>
            <person name="Wu L."/>
            <person name="Ma J."/>
        </authorList>
    </citation>
    <scope>NUCLEOTIDE SEQUENCE [LARGE SCALE GENOMIC DNA]</scope>
    <source>
        <strain evidence="1 2">JCM 10696</strain>
    </source>
</reference>
<protein>
    <submittedName>
        <fullName evidence="1">SAM-dependent methyltransferase</fullName>
    </submittedName>
</protein>
<dbReference type="Gene3D" id="3.40.50.150">
    <property type="entry name" value="Vaccinia Virus protein VP39"/>
    <property type="match status" value="1"/>
</dbReference>
<dbReference type="SUPFAM" id="SSF53335">
    <property type="entry name" value="S-adenosyl-L-methionine-dependent methyltransferases"/>
    <property type="match status" value="1"/>
</dbReference>
<dbReference type="Pfam" id="PF04672">
    <property type="entry name" value="Methyltransf_19"/>
    <property type="match status" value="1"/>
</dbReference>
<dbReference type="Proteomes" id="UP001500665">
    <property type="component" value="Unassembled WGS sequence"/>
</dbReference>
<proteinExistence type="predicted"/>
<gene>
    <name evidence="1" type="ORF">GCM10009550_41220</name>
</gene>
<keyword evidence="2" id="KW-1185">Reference proteome</keyword>
<keyword evidence="1" id="KW-0489">Methyltransferase</keyword>
<dbReference type="GO" id="GO:0032259">
    <property type="term" value="P:methylation"/>
    <property type="evidence" value="ECO:0007669"/>
    <property type="project" value="UniProtKB-KW"/>
</dbReference>
<evidence type="ECO:0000313" key="2">
    <source>
        <dbReference type="Proteomes" id="UP001500665"/>
    </source>
</evidence>
<name>A0ABN1REP7_9ACTN</name>
<dbReference type="InterPro" id="IPR006764">
    <property type="entry name" value="SAM_dep_MeTrfase_SAV2177_type"/>
</dbReference>